<dbReference type="PANTHER" id="PTHR47442:SF1">
    <property type="entry name" value="MYND-TYPE ZINC FINGER PROTEIN MUB1"/>
    <property type="match status" value="1"/>
</dbReference>
<dbReference type="PROSITE" id="PS50865">
    <property type="entry name" value="ZF_MYND_2"/>
    <property type="match status" value="1"/>
</dbReference>
<keyword evidence="11" id="KW-1185">Reference proteome</keyword>
<organism evidence="10 11">
    <name type="scientific">Sanghuangporus baumii</name>
    <name type="common">Phellinus baumii</name>
    <dbReference type="NCBI Taxonomy" id="108892"/>
    <lineage>
        <taxon>Eukaryota</taxon>
        <taxon>Fungi</taxon>
        <taxon>Dikarya</taxon>
        <taxon>Basidiomycota</taxon>
        <taxon>Agaricomycotina</taxon>
        <taxon>Agaricomycetes</taxon>
        <taxon>Hymenochaetales</taxon>
        <taxon>Hymenochaetaceae</taxon>
        <taxon>Sanghuangporus</taxon>
    </lineage>
</organism>
<dbReference type="Proteomes" id="UP000757232">
    <property type="component" value="Unassembled WGS sequence"/>
</dbReference>
<evidence type="ECO:0000313" key="11">
    <source>
        <dbReference type="Proteomes" id="UP000757232"/>
    </source>
</evidence>
<feature type="region of interest" description="Disordered" evidence="8">
    <location>
        <begin position="765"/>
        <end position="809"/>
    </location>
</feature>
<evidence type="ECO:0000256" key="8">
    <source>
        <dbReference type="SAM" id="MobiDB-lite"/>
    </source>
</evidence>
<proteinExistence type="inferred from homology"/>
<dbReference type="GO" id="GO:0005737">
    <property type="term" value="C:cytoplasm"/>
    <property type="evidence" value="ECO:0007669"/>
    <property type="project" value="UniProtKB-SubCell"/>
</dbReference>
<evidence type="ECO:0000256" key="6">
    <source>
        <dbReference type="ARBA" id="ARBA00022833"/>
    </source>
</evidence>
<dbReference type="InterPro" id="IPR002893">
    <property type="entry name" value="Znf_MYND"/>
</dbReference>
<dbReference type="GO" id="GO:1990304">
    <property type="term" value="C:MUB1-RAD6-UBR2 ubiquitin ligase complex"/>
    <property type="evidence" value="ECO:0007669"/>
    <property type="project" value="TreeGrafter"/>
</dbReference>
<evidence type="ECO:0000259" key="9">
    <source>
        <dbReference type="PROSITE" id="PS50865"/>
    </source>
</evidence>
<dbReference type="GO" id="GO:0007163">
    <property type="term" value="P:establishment or maintenance of cell polarity"/>
    <property type="evidence" value="ECO:0007669"/>
    <property type="project" value="TreeGrafter"/>
</dbReference>
<dbReference type="SUPFAM" id="SSF144232">
    <property type="entry name" value="HIT/MYND zinc finger-like"/>
    <property type="match status" value="1"/>
</dbReference>
<dbReference type="AlphaFoldDB" id="A0A9Q5I0B8"/>
<evidence type="ECO:0000313" key="10">
    <source>
        <dbReference type="EMBL" id="OCB89318.1"/>
    </source>
</evidence>
<keyword evidence="6" id="KW-0862">Zinc</keyword>
<feature type="region of interest" description="Disordered" evidence="8">
    <location>
        <begin position="628"/>
        <end position="658"/>
    </location>
</feature>
<evidence type="ECO:0000256" key="7">
    <source>
        <dbReference type="PROSITE-ProRule" id="PRU00134"/>
    </source>
</evidence>
<feature type="compositionally biased region" description="Low complexity" evidence="8">
    <location>
        <begin position="291"/>
        <end position="301"/>
    </location>
</feature>
<keyword evidence="3" id="KW-0963">Cytoplasm</keyword>
<dbReference type="Gene3D" id="6.10.140.2220">
    <property type="match status" value="1"/>
</dbReference>
<comment type="caution">
    <text evidence="10">The sequence shown here is derived from an EMBL/GenBank/DDBJ whole genome shotgun (WGS) entry which is preliminary data.</text>
</comment>
<evidence type="ECO:0000256" key="2">
    <source>
        <dbReference type="ARBA" id="ARBA00010655"/>
    </source>
</evidence>
<keyword evidence="4" id="KW-0479">Metal-binding</keyword>
<feature type="compositionally biased region" description="Acidic residues" evidence="8">
    <location>
        <begin position="305"/>
        <end position="318"/>
    </location>
</feature>
<comment type="similarity">
    <text evidence="2">Belongs to the MUB1/samB family.</text>
</comment>
<dbReference type="InterPro" id="IPR051664">
    <property type="entry name" value="MYND-type_zinc_finger"/>
</dbReference>
<feature type="compositionally biased region" description="Basic and acidic residues" evidence="8">
    <location>
        <begin position="630"/>
        <end position="639"/>
    </location>
</feature>
<dbReference type="Pfam" id="PF01753">
    <property type="entry name" value="zf-MYND"/>
    <property type="match status" value="1"/>
</dbReference>
<evidence type="ECO:0000256" key="4">
    <source>
        <dbReference type="ARBA" id="ARBA00022723"/>
    </source>
</evidence>
<evidence type="ECO:0000256" key="1">
    <source>
        <dbReference type="ARBA" id="ARBA00004496"/>
    </source>
</evidence>
<accession>A0A9Q5I0B8</accession>
<feature type="compositionally biased region" description="Polar residues" evidence="8">
    <location>
        <begin position="217"/>
        <end position="235"/>
    </location>
</feature>
<feature type="compositionally biased region" description="Low complexity" evidence="8">
    <location>
        <begin position="769"/>
        <end position="788"/>
    </location>
</feature>
<name>A0A9Q5I0B8_SANBA</name>
<dbReference type="PANTHER" id="PTHR47442">
    <property type="entry name" value="MYND-TYPE ZINC FINGER PROTEIN MUB1"/>
    <property type="match status" value="1"/>
</dbReference>
<feature type="region of interest" description="Disordered" evidence="8">
    <location>
        <begin position="515"/>
        <end position="544"/>
    </location>
</feature>
<reference evidence="10" key="1">
    <citation type="submission" date="2016-06" db="EMBL/GenBank/DDBJ databases">
        <title>Draft Genome sequence of the fungus Inonotus baumii.</title>
        <authorList>
            <person name="Zhu H."/>
            <person name="Lin W."/>
        </authorList>
    </citation>
    <scope>NUCLEOTIDE SEQUENCE</scope>
    <source>
        <strain evidence="10">821</strain>
    </source>
</reference>
<dbReference type="GO" id="GO:0006511">
    <property type="term" value="P:ubiquitin-dependent protein catabolic process"/>
    <property type="evidence" value="ECO:0007669"/>
    <property type="project" value="TreeGrafter"/>
</dbReference>
<dbReference type="OrthoDB" id="5594178at2759"/>
<sequence length="1054" mass="113104">MRESNFAFPAQNRACVCITSQLYDRRALDTNSPLPLLNSLTHLTYLTSTSPRIREILTCDGGLERLVRLLKDFCFSPPPPENPSAIFGLSPPSLPRPAQVPVLNPKLFDRHAAYRFSLAFQCVVNIGVRGSEPIRSRVVQAGTLDVVGCILEAWLASKGFAVGPSASASGIPRESREQRQLRRQQQLEQRQREQAQELHRLLALQRSLANAADEEQTVATSDAETTVSTDTSANATPTGSGTPTTTVTVPGRDRSGTVVARRVWDTDIRDPSTAGPSMSRSRTVRARMADESATPSTSTSRPETETEDDGEPDADGDVEMGTSRSRDRNMDENIPPPHGRPHGRRTVGIVTDNPSPAATAAVGAGIAGTSDALDVDMDAHIIINTNAADDGVADGIVALEQNVNDDLAMGAPPGAPGAIDTTPRTRTNALTLNTRNINMQREHHHHHVHGREELTPRAVLATLPLHINNHPRDIPRPQAPAPIAMPVTTNDAGPSRVPDISQLRQFMHANVGTAGTPAPAIAPTPPPRPSHRHHHHHSEEQGPYREDDVLLGLQLLAYLSKYPHVRQAFYKPRLSFHPATAISQGQDAQTMGSSSWRKIGAGSSAGVVPAVTATADVKKDTGFFKALTGRGKEKEKDKQSASVAPNAGQAGPSTTAQPRMTNVFSLVERFTFRPSPTESSLPQPPPFLPHDIQYWAGVIMRNACRKDESRGGIRQCANMLCGKWESFPREFAKCRRCRKAKYCGKECQSRAWSEGHRFWCSAREEEGEAGTSGTGTSTATGGASTSAAQQIQNAEDAVDGENGTSGVVGGSRATMERIDRRQARDRERQRMSTAAAAALAAMQPAPSASSAIAAARNPSTSSTETVMRGQASRPSGSNTSGNALYAIPRPVLNPRDVDSPIPIALLNQQQQAVRGIAGLPGAVQPFANGANELTFPLGLDLNGYSPEQQATIRTFLQAVGIAELEADNLLAPPPQGADASVPGAGDVSVEIEYHQRGRERERERPLPERIQAMNVADHTNVSTGPSSSSSSRSPRDGSTADMEMSEDDSMEVVD</sequence>
<feature type="region of interest" description="Disordered" evidence="8">
    <location>
        <begin position="993"/>
        <end position="1054"/>
    </location>
</feature>
<evidence type="ECO:0000256" key="5">
    <source>
        <dbReference type="ARBA" id="ARBA00022771"/>
    </source>
</evidence>
<feature type="region of interest" description="Disordered" evidence="8">
    <location>
        <begin position="856"/>
        <end position="882"/>
    </location>
</feature>
<feature type="region of interest" description="Disordered" evidence="8">
    <location>
        <begin position="213"/>
        <end position="346"/>
    </location>
</feature>
<feature type="compositionally biased region" description="Basic and acidic residues" evidence="8">
    <location>
        <begin position="993"/>
        <end position="1007"/>
    </location>
</feature>
<dbReference type="GO" id="GO:0008270">
    <property type="term" value="F:zinc ion binding"/>
    <property type="evidence" value="ECO:0007669"/>
    <property type="project" value="UniProtKB-KW"/>
</dbReference>
<keyword evidence="5 7" id="KW-0863">Zinc-finger</keyword>
<protein>
    <recommendedName>
        <fullName evidence="9">MYND-type domain-containing protein</fullName>
    </recommendedName>
</protein>
<feature type="compositionally biased region" description="Polar residues" evidence="8">
    <location>
        <begin position="872"/>
        <end position="882"/>
    </location>
</feature>
<feature type="domain" description="MYND-type" evidence="9">
    <location>
        <begin position="718"/>
        <end position="760"/>
    </location>
</feature>
<comment type="subcellular location">
    <subcellularLocation>
        <location evidence="1">Cytoplasm</location>
    </subcellularLocation>
</comment>
<evidence type="ECO:0000256" key="3">
    <source>
        <dbReference type="ARBA" id="ARBA00022490"/>
    </source>
</evidence>
<feature type="compositionally biased region" description="Low complexity" evidence="8">
    <location>
        <begin position="1022"/>
        <end position="1039"/>
    </location>
</feature>
<feature type="compositionally biased region" description="Low complexity" evidence="8">
    <location>
        <begin position="236"/>
        <end position="250"/>
    </location>
</feature>
<dbReference type="EMBL" id="LNZH02000158">
    <property type="protein sequence ID" value="OCB89318.1"/>
    <property type="molecule type" value="Genomic_DNA"/>
</dbReference>
<feature type="region of interest" description="Disordered" evidence="8">
    <location>
        <begin position="164"/>
        <end position="194"/>
    </location>
</feature>
<feature type="compositionally biased region" description="Acidic residues" evidence="8">
    <location>
        <begin position="1043"/>
        <end position="1054"/>
    </location>
</feature>
<gene>
    <name evidence="10" type="ORF">A7U60_g3519</name>
</gene>